<evidence type="ECO:0000313" key="2">
    <source>
        <dbReference type="EMBL" id="OSX68995.1"/>
    </source>
</evidence>
<sequence length="523" mass="58145">MGGGENPALPTEGWRPARAHRRRATRTACRRHRGRGRQSMSKPLKEDTYTHRHHAQQHRQKVKMETEQRTNPSARQRRCPRQPVVVGDAGGKGVAVGRPGGATPPPTAPAWDVQRVVPHRQAAVKVRVVPPQLRADLLVDFVKAAATALPRRSSQRPTQGRRGAGRRAHRRGGNTDQPSRCRAQTAARRGERPRQTGPPREGCGGPRRCQRSSTVRGPPAAGTTLPRLFARRLDTPTPLTSTARRRAACHRRHRRDRRLHSGRRKYRGRPPQQERRQGPRQHRKAGSPCIQCTDRGRRGRPPQGQHPRMARRGRLADPAGRQPVRLCPGCPLGEGSHHRGRQSTRRASVSAHPRACPRHHRRRPWRRRRGRRSHRHGRESRRHSPAATSPPALARPSRCPHRIRCPTAPPWWRRPPPRPPCPCPTRTTRVHRPSRASPTPDSCGCYPRSCSSCSCIHATATRRQTPDCPAPPAGWSAATVRRGPPLKTGRGPSRSPLSSWGGGAGRAVLPTRPAARPPSAAGR</sequence>
<feature type="compositionally biased region" description="Basic residues" evidence="1">
    <location>
        <begin position="51"/>
        <end position="61"/>
    </location>
</feature>
<feature type="compositionally biased region" description="Low complexity" evidence="1">
    <location>
        <begin position="510"/>
        <end position="523"/>
    </location>
</feature>
<feature type="compositionally biased region" description="Gly residues" evidence="1">
    <location>
        <begin position="88"/>
        <end position="100"/>
    </location>
</feature>
<reference evidence="2 3" key="1">
    <citation type="submission" date="2017-03" db="EMBL/GenBank/DDBJ databases">
        <title>WGS assembly of Porphyra umbilicalis.</title>
        <authorList>
            <person name="Brawley S.H."/>
            <person name="Blouin N.A."/>
            <person name="Ficko-Blean E."/>
            <person name="Wheeler G.L."/>
            <person name="Lohr M."/>
            <person name="Goodson H.V."/>
            <person name="Jenkins J.W."/>
            <person name="Blaby-Haas C.E."/>
            <person name="Helliwell K.E."/>
            <person name="Chan C."/>
            <person name="Marriage T."/>
            <person name="Bhattacharya D."/>
            <person name="Klein A.S."/>
            <person name="Badis Y."/>
            <person name="Brodie J."/>
            <person name="Cao Y."/>
            <person name="Collen J."/>
            <person name="Dittami S.M."/>
            <person name="Gachon C.M."/>
            <person name="Green B.R."/>
            <person name="Karpowicz S."/>
            <person name="Kim J.W."/>
            <person name="Kudahl U."/>
            <person name="Lin S."/>
            <person name="Michel G."/>
            <person name="Mittag M."/>
            <person name="Olson B.J."/>
            <person name="Pangilinan J."/>
            <person name="Peng Y."/>
            <person name="Qiu H."/>
            <person name="Shu S."/>
            <person name="Singer J.T."/>
            <person name="Smith A.G."/>
            <person name="Sprecher B.N."/>
            <person name="Wagner V."/>
            <person name="Wang W."/>
            <person name="Wang Z.-Y."/>
            <person name="Yan J."/>
            <person name="Yarish C."/>
            <person name="Zoeuner-Riek S."/>
            <person name="Zhuang Y."/>
            <person name="Zou Y."/>
            <person name="Lindquist E.A."/>
            <person name="Grimwood J."/>
            <person name="Barry K."/>
            <person name="Rokhsar D.S."/>
            <person name="Schmutz J."/>
            <person name="Stiller J.W."/>
            <person name="Grossman A.R."/>
            <person name="Prochnik S.E."/>
        </authorList>
    </citation>
    <scope>NUCLEOTIDE SEQUENCE [LARGE SCALE GENOMIC DNA]</scope>
    <source>
        <strain evidence="2">4086291</strain>
    </source>
</reference>
<feature type="region of interest" description="Disordered" evidence="1">
    <location>
        <begin position="1"/>
        <end position="110"/>
    </location>
</feature>
<proteinExistence type="predicted"/>
<dbReference type="AlphaFoldDB" id="A0A1X6NK70"/>
<gene>
    <name evidence="2" type="ORF">BU14_1989s0001</name>
</gene>
<dbReference type="Proteomes" id="UP000218209">
    <property type="component" value="Unassembled WGS sequence"/>
</dbReference>
<keyword evidence="3" id="KW-1185">Reference proteome</keyword>
<accession>A0A1X6NK70</accession>
<dbReference type="EMBL" id="KV919881">
    <property type="protein sequence ID" value="OSX68995.1"/>
    <property type="molecule type" value="Genomic_DNA"/>
</dbReference>
<evidence type="ECO:0000256" key="1">
    <source>
        <dbReference type="SAM" id="MobiDB-lite"/>
    </source>
</evidence>
<protein>
    <submittedName>
        <fullName evidence="2">Uncharacterized protein</fullName>
    </submittedName>
</protein>
<evidence type="ECO:0000313" key="3">
    <source>
        <dbReference type="Proteomes" id="UP000218209"/>
    </source>
</evidence>
<feature type="compositionally biased region" description="Basic residues" evidence="1">
    <location>
        <begin position="17"/>
        <end position="36"/>
    </location>
</feature>
<feature type="compositionally biased region" description="Basic residues" evidence="1">
    <location>
        <begin position="355"/>
        <end position="384"/>
    </location>
</feature>
<name>A0A1X6NK70_PORUM</name>
<organism evidence="2 3">
    <name type="scientific">Porphyra umbilicalis</name>
    <name type="common">Purple laver</name>
    <name type="synonym">Red alga</name>
    <dbReference type="NCBI Taxonomy" id="2786"/>
    <lineage>
        <taxon>Eukaryota</taxon>
        <taxon>Rhodophyta</taxon>
        <taxon>Bangiophyceae</taxon>
        <taxon>Bangiales</taxon>
        <taxon>Bangiaceae</taxon>
        <taxon>Porphyra</taxon>
    </lineage>
</organism>
<feature type="region of interest" description="Disordered" evidence="1">
    <location>
        <begin position="464"/>
        <end position="523"/>
    </location>
</feature>
<feature type="region of interest" description="Disordered" evidence="1">
    <location>
        <begin position="149"/>
        <end position="400"/>
    </location>
</feature>
<feature type="compositionally biased region" description="Basic residues" evidence="1">
    <location>
        <begin position="243"/>
        <end position="268"/>
    </location>
</feature>
<feature type="compositionally biased region" description="Basic residues" evidence="1">
    <location>
        <begin position="163"/>
        <end position="172"/>
    </location>
</feature>